<protein>
    <submittedName>
        <fullName evidence="1">Uncharacterized protein</fullName>
    </submittedName>
</protein>
<organism evidence="1 3">
    <name type="scientific">Flavobacterium hydatis</name>
    <name type="common">Cytophaga aquatilis</name>
    <dbReference type="NCBI Taxonomy" id="991"/>
    <lineage>
        <taxon>Bacteria</taxon>
        <taxon>Pseudomonadati</taxon>
        <taxon>Bacteroidota</taxon>
        <taxon>Flavobacteriia</taxon>
        <taxon>Flavobacteriales</taxon>
        <taxon>Flavobacteriaceae</taxon>
        <taxon>Flavobacterium</taxon>
    </lineage>
</organism>
<evidence type="ECO:0000313" key="4">
    <source>
        <dbReference type="Proteomes" id="UP000198424"/>
    </source>
</evidence>
<dbReference type="Proteomes" id="UP000028712">
    <property type="component" value="Unassembled WGS sequence"/>
</dbReference>
<proteinExistence type="predicted"/>
<dbReference type="STRING" id="991.IW20_21295"/>
<reference evidence="1 3" key="1">
    <citation type="submission" date="2014-07" db="EMBL/GenBank/DDBJ databases">
        <title>Genome of Flavobacterium hydatis DSM 2063.</title>
        <authorList>
            <person name="Pipes S.E."/>
            <person name="Stropko S.J."/>
            <person name="Newman J.D."/>
        </authorList>
    </citation>
    <scope>NUCLEOTIDE SEQUENCE [LARGE SCALE GENOMIC DNA]</scope>
    <source>
        <strain evidence="1 3">DSM 2063</strain>
    </source>
</reference>
<dbReference type="Proteomes" id="UP000198424">
    <property type="component" value="Unassembled WGS sequence"/>
</dbReference>
<gene>
    <name evidence="2" type="ORF">B0A62_13975</name>
    <name evidence="1" type="ORF">IW20_21295</name>
</gene>
<dbReference type="EMBL" id="MUGY01000015">
    <property type="protein sequence ID" value="OXA93347.1"/>
    <property type="molecule type" value="Genomic_DNA"/>
</dbReference>
<dbReference type="AlphaFoldDB" id="A0A086A006"/>
<reference evidence="2 4" key="2">
    <citation type="submission" date="2016-11" db="EMBL/GenBank/DDBJ databases">
        <title>Whole genomes of Flavobacteriaceae.</title>
        <authorList>
            <person name="Stine C."/>
            <person name="Li C."/>
            <person name="Tadesse D."/>
        </authorList>
    </citation>
    <scope>NUCLEOTIDE SEQUENCE [LARGE SCALE GENOMIC DNA]</scope>
    <source>
        <strain evidence="2 4">ATCC 29551</strain>
    </source>
</reference>
<dbReference type="EMBL" id="JPRM01000042">
    <property type="protein sequence ID" value="KFF10020.1"/>
    <property type="molecule type" value="Genomic_DNA"/>
</dbReference>
<evidence type="ECO:0000313" key="1">
    <source>
        <dbReference type="EMBL" id="KFF10020.1"/>
    </source>
</evidence>
<accession>A0A086A006</accession>
<evidence type="ECO:0000313" key="3">
    <source>
        <dbReference type="Proteomes" id="UP000028712"/>
    </source>
</evidence>
<comment type="caution">
    <text evidence="1">The sequence shown here is derived from an EMBL/GenBank/DDBJ whole genome shotgun (WGS) entry which is preliminary data.</text>
</comment>
<sequence length="60" mass="7118">MKNKQKISLPVIAESAKESLILTMNYKTYYKYVESKFYQTSKIICNEFDKPVYLKNSNDK</sequence>
<name>A0A086A006_FLAHY</name>
<keyword evidence="4" id="KW-1185">Reference proteome</keyword>
<evidence type="ECO:0000313" key="2">
    <source>
        <dbReference type="EMBL" id="OXA93347.1"/>
    </source>
</evidence>